<accession>A0A0F8YUQ9</accession>
<name>A0A0F8YUQ9_9ZZZZ</name>
<dbReference type="EMBL" id="LAZR01054926">
    <property type="protein sequence ID" value="KKK77505.1"/>
    <property type="molecule type" value="Genomic_DNA"/>
</dbReference>
<sequence length="77" mass="8828">MMSETKTFKVTARCEKCDTVQELLVGADDEYDAIKVTSRAICRTCGPPSWEVIKIEEMERQGCYTPKSPEDDSYLWN</sequence>
<dbReference type="AlphaFoldDB" id="A0A0F8YUQ9"/>
<proteinExistence type="predicted"/>
<reference evidence="1" key="1">
    <citation type="journal article" date="2015" name="Nature">
        <title>Complex archaea that bridge the gap between prokaryotes and eukaryotes.</title>
        <authorList>
            <person name="Spang A."/>
            <person name="Saw J.H."/>
            <person name="Jorgensen S.L."/>
            <person name="Zaremba-Niedzwiedzka K."/>
            <person name="Martijn J."/>
            <person name="Lind A.E."/>
            <person name="van Eijk R."/>
            <person name="Schleper C."/>
            <person name="Guy L."/>
            <person name="Ettema T.J."/>
        </authorList>
    </citation>
    <scope>NUCLEOTIDE SEQUENCE</scope>
</reference>
<comment type="caution">
    <text evidence="1">The sequence shown here is derived from an EMBL/GenBank/DDBJ whole genome shotgun (WGS) entry which is preliminary data.</text>
</comment>
<organism evidence="1">
    <name type="scientific">marine sediment metagenome</name>
    <dbReference type="NCBI Taxonomy" id="412755"/>
    <lineage>
        <taxon>unclassified sequences</taxon>
        <taxon>metagenomes</taxon>
        <taxon>ecological metagenomes</taxon>
    </lineage>
</organism>
<gene>
    <name evidence="1" type="ORF">LCGC14_2852970</name>
</gene>
<evidence type="ECO:0000313" key="1">
    <source>
        <dbReference type="EMBL" id="KKK77505.1"/>
    </source>
</evidence>
<protein>
    <submittedName>
        <fullName evidence="1">Uncharacterized protein</fullName>
    </submittedName>
</protein>